<gene>
    <name evidence="2" type="ORF">I6G29_09155</name>
    <name evidence="3" type="ORF">NCTC11997_01896</name>
</gene>
<dbReference type="RefSeq" id="WP_018575211.1">
    <property type="nucleotide sequence ID" value="NZ_CP065725.1"/>
</dbReference>
<dbReference type="GO" id="GO:0005524">
    <property type="term" value="F:ATP binding"/>
    <property type="evidence" value="ECO:0007669"/>
    <property type="project" value="InterPro"/>
</dbReference>
<dbReference type="AlphaFoldDB" id="A0A378XI91"/>
<dbReference type="STRING" id="1122619.GCA_000373745_02030"/>
<proteinExistence type="predicted"/>
<evidence type="ECO:0000313" key="2">
    <source>
        <dbReference type="EMBL" id="QPT39338.1"/>
    </source>
</evidence>
<dbReference type="Proteomes" id="UP000254603">
    <property type="component" value="Unassembled WGS sequence"/>
</dbReference>
<organism evidence="3 4">
    <name type="scientific">Oligella ureolytica</name>
    <dbReference type="NCBI Taxonomy" id="90244"/>
    <lineage>
        <taxon>Bacteria</taxon>
        <taxon>Pseudomonadati</taxon>
        <taxon>Pseudomonadota</taxon>
        <taxon>Betaproteobacteria</taxon>
        <taxon>Burkholderiales</taxon>
        <taxon>Alcaligenaceae</taxon>
        <taxon>Oligella</taxon>
    </lineage>
</organism>
<evidence type="ECO:0000313" key="3">
    <source>
        <dbReference type="EMBL" id="SUA55694.1"/>
    </source>
</evidence>
<protein>
    <submittedName>
        <fullName evidence="3">Transposase/IS protein</fullName>
    </submittedName>
</protein>
<evidence type="ECO:0000259" key="1">
    <source>
        <dbReference type="Pfam" id="PF01695"/>
    </source>
</evidence>
<sequence length="84" mass="9626">MSLQSERIADMCRQLGLYAMDEVWSKVAEHHLNSEGTYADFVEKLLSEELNAKALRSQSTLLKLATLPNIKTEVRTKTWTTLDR</sequence>
<dbReference type="EMBL" id="UGSB01000001">
    <property type="protein sequence ID" value="SUA55694.1"/>
    <property type="molecule type" value="Genomic_DNA"/>
</dbReference>
<evidence type="ECO:0000313" key="5">
    <source>
        <dbReference type="Proteomes" id="UP000594903"/>
    </source>
</evidence>
<evidence type="ECO:0000313" key="4">
    <source>
        <dbReference type="Proteomes" id="UP000254603"/>
    </source>
</evidence>
<accession>A0A378XI91</accession>
<reference evidence="2 5" key="2">
    <citation type="submission" date="2020-12" db="EMBL/GenBank/DDBJ databases">
        <title>FDA dAtabase for Regulatory Grade micrObial Sequences (FDA-ARGOS): Supporting development and validation of Infectious Disease Dx tests.</title>
        <authorList>
            <person name="Sproer C."/>
            <person name="Gronow S."/>
            <person name="Severitt S."/>
            <person name="Schroder I."/>
            <person name="Tallon L."/>
            <person name="Sadzewicz L."/>
            <person name="Zhao X."/>
            <person name="Boylan J."/>
            <person name="Ott S."/>
            <person name="Bowen H."/>
            <person name="Vavikolanu K."/>
            <person name="Mehta A."/>
            <person name="Aluvathingal J."/>
            <person name="Nadendla S."/>
            <person name="Lowell S."/>
            <person name="Myers T."/>
            <person name="Yan Y."/>
            <person name="Sichtig H."/>
        </authorList>
    </citation>
    <scope>NUCLEOTIDE SEQUENCE [LARGE SCALE GENOMIC DNA]</scope>
    <source>
        <strain evidence="2 5">FDAARGOS_872</strain>
    </source>
</reference>
<keyword evidence="5" id="KW-1185">Reference proteome</keyword>
<dbReference type="EMBL" id="CP065725">
    <property type="protein sequence ID" value="QPT39338.1"/>
    <property type="molecule type" value="Genomic_DNA"/>
</dbReference>
<dbReference type="InterPro" id="IPR002611">
    <property type="entry name" value="IstB_ATP-bd"/>
</dbReference>
<dbReference type="Pfam" id="PF01695">
    <property type="entry name" value="IstB_IS21"/>
    <property type="match status" value="1"/>
</dbReference>
<name>A0A378XI91_9BURK</name>
<feature type="domain" description="IstB-like ATP-binding" evidence="1">
    <location>
        <begin position="13"/>
        <end position="72"/>
    </location>
</feature>
<reference evidence="3 4" key="1">
    <citation type="submission" date="2018-06" db="EMBL/GenBank/DDBJ databases">
        <authorList>
            <consortium name="Pathogen Informatics"/>
            <person name="Doyle S."/>
        </authorList>
    </citation>
    <scope>NUCLEOTIDE SEQUENCE [LARGE SCALE GENOMIC DNA]</scope>
    <source>
        <strain evidence="3 4">NCTC11997</strain>
    </source>
</reference>
<dbReference type="Proteomes" id="UP000594903">
    <property type="component" value="Chromosome"/>
</dbReference>